<evidence type="ECO:0000313" key="17">
    <source>
        <dbReference type="Proteomes" id="UP000823933"/>
    </source>
</evidence>
<dbReference type="GO" id="GO:0055086">
    <property type="term" value="P:nucleobase-containing small molecule metabolic process"/>
    <property type="evidence" value="ECO:0007669"/>
    <property type="project" value="UniProtKB-ARBA"/>
</dbReference>
<feature type="binding site" evidence="13">
    <location>
        <position position="59"/>
    </location>
    <ligand>
        <name>Zn(2+)</name>
        <dbReference type="ChEBI" id="CHEBI:29105"/>
        <note>catalytic</note>
    </ligand>
</feature>
<comment type="catalytic activity">
    <reaction evidence="10 14">
        <text>2'-deoxycytidine + H2O + H(+) = 2'-deoxyuridine + NH4(+)</text>
        <dbReference type="Rhea" id="RHEA:13433"/>
        <dbReference type="ChEBI" id="CHEBI:15377"/>
        <dbReference type="ChEBI" id="CHEBI:15378"/>
        <dbReference type="ChEBI" id="CHEBI:15698"/>
        <dbReference type="ChEBI" id="CHEBI:16450"/>
        <dbReference type="ChEBI" id="CHEBI:28938"/>
        <dbReference type="EC" id="3.5.4.5"/>
    </reaction>
</comment>
<evidence type="ECO:0000256" key="3">
    <source>
        <dbReference type="ARBA" id="ARBA00006576"/>
    </source>
</evidence>
<evidence type="ECO:0000256" key="9">
    <source>
        <dbReference type="ARBA" id="ARBA00032005"/>
    </source>
</evidence>
<evidence type="ECO:0000256" key="14">
    <source>
        <dbReference type="RuleBase" id="RU364006"/>
    </source>
</evidence>
<dbReference type="InterPro" id="IPR016192">
    <property type="entry name" value="APOBEC/CMP_deaminase_Zn-bd"/>
</dbReference>
<dbReference type="EMBL" id="DXHQ01000020">
    <property type="protein sequence ID" value="HIW08089.1"/>
    <property type="molecule type" value="Genomic_DNA"/>
</dbReference>
<keyword evidence="8 13" id="KW-0862">Zinc</keyword>
<name>A0A9D1TWF7_9FIRM</name>
<evidence type="ECO:0000256" key="5">
    <source>
        <dbReference type="ARBA" id="ARBA00018266"/>
    </source>
</evidence>
<evidence type="ECO:0000256" key="6">
    <source>
        <dbReference type="ARBA" id="ARBA00022723"/>
    </source>
</evidence>
<dbReference type="PANTHER" id="PTHR11644:SF2">
    <property type="entry name" value="CYTIDINE DEAMINASE"/>
    <property type="match status" value="1"/>
</dbReference>
<dbReference type="NCBIfam" id="TIGR01354">
    <property type="entry name" value="cyt_deam_tetra"/>
    <property type="match status" value="1"/>
</dbReference>
<feature type="binding site" evidence="13">
    <location>
        <position position="100"/>
    </location>
    <ligand>
        <name>Zn(2+)</name>
        <dbReference type="ChEBI" id="CHEBI:29105"/>
        <note>catalytic</note>
    </ligand>
</feature>
<dbReference type="NCBIfam" id="NF004064">
    <property type="entry name" value="PRK05578.1"/>
    <property type="match status" value="1"/>
</dbReference>
<dbReference type="InterPro" id="IPR050202">
    <property type="entry name" value="Cyt/Deoxycyt_deaminase"/>
</dbReference>
<sequence>MSELTREEKQALIRAAFEARTHAVAPYSHFAVGAALRSADGRVFTGCNIENAALTPTSCAERTALFSAVSQGVTRFTDIAVVGAKMGEVNTLVTSPCGVCRQALYEFCGPSLNVIMAKSEEDFIEASLGELLPYGFGPANIE</sequence>
<dbReference type="Proteomes" id="UP000823933">
    <property type="component" value="Unassembled WGS sequence"/>
</dbReference>
<keyword evidence="6 13" id="KW-0479">Metal-binding</keyword>
<evidence type="ECO:0000256" key="10">
    <source>
        <dbReference type="ARBA" id="ARBA00049252"/>
    </source>
</evidence>
<evidence type="ECO:0000256" key="13">
    <source>
        <dbReference type="PIRSR" id="PIRSR606262-3"/>
    </source>
</evidence>
<gene>
    <name evidence="16" type="ORF">H9890_01645</name>
</gene>
<dbReference type="InterPro" id="IPR002125">
    <property type="entry name" value="CMP_dCMP_dom"/>
</dbReference>
<dbReference type="GO" id="GO:0004126">
    <property type="term" value="F:cytidine deaminase activity"/>
    <property type="evidence" value="ECO:0007669"/>
    <property type="project" value="UniProtKB-UniRule"/>
</dbReference>
<evidence type="ECO:0000313" key="16">
    <source>
        <dbReference type="EMBL" id="HIW08089.1"/>
    </source>
</evidence>
<proteinExistence type="inferred from homology"/>
<keyword evidence="7 14" id="KW-0378">Hydrolase</keyword>
<evidence type="ECO:0000256" key="2">
    <source>
        <dbReference type="ARBA" id="ARBA00003949"/>
    </source>
</evidence>
<evidence type="ECO:0000256" key="11">
    <source>
        <dbReference type="ARBA" id="ARBA00049558"/>
    </source>
</evidence>
<feature type="active site" description="Proton donor" evidence="12">
    <location>
        <position position="61"/>
    </location>
</feature>
<dbReference type="Pfam" id="PF00383">
    <property type="entry name" value="dCMP_cyt_deam_1"/>
    <property type="match status" value="1"/>
</dbReference>
<reference evidence="16" key="2">
    <citation type="submission" date="2021-04" db="EMBL/GenBank/DDBJ databases">
        <authorList>
            <person name="Gilroy R."/>
        </authorList>
    </citation>
    <scope>NUCLEOTIDE SEQUENCE</scope>
    <source>
        <strain evidence="16">ChiHcolR34-3080</strain>
    </source>
</reference>
<protein>
    <recommendedName>
        <fullName evidence="5 14">Cytidine deaminase</fullName>
        <ecNumber evidence="4 14">3.5.4.5</ecNumber>
    </recommendedName>
    <alternativeName>
        <fullName evidence="9 14">Cytidine aminohydrolase</fullName>
    </alternativeName>
</protein>
<dbReference type="FunFam" id="3.40.140.10:FF:000008">
    <property type="entry name" value="Cytidine deaminase"/>
    <property type="match status" value="1"/>
</dbReference>
<evidence type="ECO:0000256" key="12">
    <source>
        <dbReference type="PIRSR" id="PIRSR606262-1"/>
    </source>
</evidence>
<dbReference type="EC" id="3.5.4.5" evidence="4 14"/>
<dbReference type="GO" id="GO:0005829">
    <property type="term" value="C:cytosol"/>
    <property type="evidence" value="ECO:0007669"/>
    <property type="project" value="TreeGrafter"/>
</dbReference>
<dbReference type="CDD" id="cd01283">
    <property type="entry name" value="cytidine_deaminase"/>
    <property type="match status" value="1"/>
</dbReference>
<dbReference type="GO" id="GO:0008270">
    <property type="term" value="F:zinc ion binding"/>
    <property type="evidence" value="ECO:0007669"/>
    <property type="project" value="UniProtKB-UniRule"/>
</dbReference>
<evidence type="ECO:0000256" key="7">
    <source>
        <dbReference type="ARBA" id="ARBA00022801"/>
    </source>
</evidence>
<dbReference type="GO" id="GO:0042802">
    <property type="term" value="F:identical protein binding"/>
    <property type="evidence" value="ECO:0007669"/>
    <property type="project" value="UniProtKB-ARBA"/>
</dbReference>
<reference evidence="16" key="1">
    <citation type="journal article" date="2021" name="PeerJ">
        <title>Extensive microbial diversity within the chicken gut microbiome revealed by metagenomics and culture.</title>
        <authorList>
            <person name="Gilroy R."/>
            <person name="Ravi A."/>
            <person name="Getino M."/>
            <person name="Pursley I."/>
            <person name="Horton D.L."/>
            <person name="Alikhan N.F."/>
            <person name="Baker D."/>
            <person name="Gharbi K."/>
            <person name="Hall N."/>
            <person name="Watson M."/>
            <person name="Adriaenssens E.M."/>
            <person name="Foster-Nyarko E."/>
            <person name="Jarju S."/>
            <person name="Secka A."/>
            <person name="Antonio M."/>
            <person name="Oren A."/>
            <person name="Chaudhuri R.R."/>
            <person name="La Ragione R."/>
            <person name="Hildebrand F."/>
            <person name="Pallen M.J."/>
        </authorList>
    </citation>
    <scope>NUCLEOTIDE SEQUENCE</scope>
    <source>
        <strain evidence="16">ChiHcolR34-3080</strain>
    </source>
</reference>
<evidence type="ECO:0000256" key="8">
    <source>
        <dbReference type="ARBA" id="ARBA00022833"/>
    </source>
</evidence>
<comment type="catalytic activity">
    <reaction evidence="11 14">
        <text>cytidine + H2O + H(+) = uridine + NH4(+)</text>
        <dbReference type="Rhea" id="RHEA:16069"/>
        <dbReference type="ChEBI" id="CHEBI:15377"/>
        <dbReference type="ChEBI" id="CHEBI:15378"/>
        <dbReference type="ChEBI" id="CHEBI:16704"/>
        <dbReference type="ChEBI" id="CHEBI:17562"/>
        <dbReference type="ChEBI" id="CHEBI:28938"/>
        <dbReference type="EC" id="3.5.4.5"/>
    </reaction>
</comment>
<dbReference type="PROSITE" id="PS51747">
    <property type="entry name" value="CYT_DCMP_DEAMINASES_2"/>
    <property type="match status" value="1"/>
</dbReference>
<dbReference type="PROSITE" id="PS00903">
    <property type="entry name" value="CYT_DCMP_DEAMINASES_1"/>
    <property type="match status" value="1"/>
</dbReference>
<feature type="binding site" evidence="13">
    <location>
        <position position="97"/>
    </location>
    <ligand>
        <name>Zn(2+)</name>
        <dbReference type="ChEBI" id="CHEBI:29105"/>
        <note>catalytic</note>
    </ligand>
</feature>
<accession>A0A9D1TWF7</accession>
<dbReference type="Gene3D" id="3.40.140.10">
    <property type="entry name" value="Cytidine Deaminase, domain 2"/>
    <property type="match status" value="1"/>
</dbReference>
<comment type="cofactor">
    <cofactor evidence="1 13 14">
        <name>Zn(2+)</name>
        <dbReference type="ChEBI" id="CHEBI:29105"/>
    </cofactor>
</comment>
<feature type="domain" description="CMP/dCMP-type deaminase" evidence="15">
    <location>
        <begin position="7"/>
        <end position="139"/>
    </location>
</feature>
<organism evidence="16 17">
    <name type="scientific">Candidatus Faecalibacterium intestinigallinarum</name>
    <dbReference type="NCBI Taxonomy" id="2838581"/>
    <lineage>
        <taxon>Bacteria</taxon>
        <taxon>Bacillati</taxon>
        <taxon>Bacillota</taxon>
        <taxon>Clostridia</taxon>
        <taxon>Eubacteriales</taxon>
        <taxon>Oscillospiraceae</taxon>
        <taxon>Faecalibacterium</taxon>
    </lineage>
</organism>
<dbReference type="SUPFAM" id="SSF53927">
    <property type="entry name" value="Cytidine deaminase-like"/>
    <property type="match status" value="1"/>
</dbReference>
<comment type="function">
    <text evidence="2 14">This enzyme scavenges exogenous and endogenous cytidine and 2'-deoxycytidine for UMP synthesis.</text>
</comment>
<comment type="similarity">
    <text evidence="3 14">Belongs to the cytidine and deoxycytidylate deaminase family.</text>
</comment>
<evidence type="ECO:0000256" key="4">
    <source>
        <dbReference type="ARBA" id="ARBA00012783"/>
    </source>
</evidence>
<evidence type="ECO:0000256" key="1">
    <source>
        <dbReference type="ARBA" id="ARBA00001947"/>
    </source>
</evidence>
<dbReference type="PANTHER" id="PTHR11644">
    <property type="entry name" value="CYTIDINE DEAMINASE"/>
    <property type="match status" value="1"/>
</dbReference>
<dbReference type="AlphaFoldDB" id="A0A9D1TWF7"/>
<dbReference type="InterPro" id="IPR016193">
    <property type="entry name" value="Cytidine_deaminase-like"/>
</dbReference>
<dbReference type="GO" id="GO:0072527">
    <property type="term" value="P:pyrimidine-containing compound metabolic process"/>
    <property type="evidence" value="ECO:0007669"/>
    <property type="project" value="UniProtKB-ARBA"/>
</dbReference>
<comment type="caution">
    <text evidence="16">The sequence shown here is derived from an EMBL/GenBank/DDBJ whole genome shotgun (WGS) entry which is preliminary data.</text>
</comment>
<evidence type="ECO:0000259" key="15">
    <source>
        <dbReference type="PROSITE" id="PS51747"/>
    </source>
</evidence>
<dbReference type="InterPro" id="IPR006262">
    <property type="entry name" value="Cyt_deam_tetra"/>
</dbReference>